<dbReference type="Proteomes" id="UP000236723">
    <property type="component" value="Unassembled WGS sequence"/>
</dbReference>
<name>A0A1H5UVK3_9ACTN</name>
<evidence type="ECO:0000256" key="1">
    <source>
        <dbReference type="SAM" id="MobiDB-lite"/>
    </source>
</evidence>
<feature type="region of interest" description="Disordered" evidence="1">
    <location>
        <begin position="481"/>
        <end position="504"/>
    </location>
</feature>
<proteinExistence type="predicted"/>
<evidence type="ECO:0000313" key="2">
    <source>
        <dbReference type="EMBL" id="SEF78237.1"/>
    </source>
</evidence>
<organism evidence="2 3">
    <name type="scientific">Thermomonospora echinospora</name>
    <dbReference type="NCBI Taxonomy" id="1992"/>
    <lineage>
        <taxon>Bacteria</taxon>
        <taxon>Bacillati</taxon>
        <taxon>Actinomycetota</taxon>
        <taxon>Actinomycetes</taxon>
        <taxon>Streptosporangiales</taxon>
        <taxon>Thermomonosporaceae</taxon>
        <taxon>Thermomonospora</taxon>
    </lineage>
</organism>
<evidence type="ECO:0000313" key="3">
    <source>
        <dbReference type="Proteomes" id="UP000236723"/>
    </source>
</evidence>
<dbReference type="EMBL" id="FNVO01000002">
    <property type="protein sequence ID" value="SEF78237.1"/>
    <property type="molecule type" value="Genomic_DNA"/>
</dbReference>
<keyword evidence="3" id="KW-1185">Reference proteome</keyword>
<sequence>MATFGELLSAADGHLAQAASTLNRPDIDVQAQHPGTIIELARLTAVLARYGDNIADGFGLQPNGDEAVREAARRFSRNIHQARNVLGTPGRADPSGPDLAWTLRAASDTLGCGLDLLNSHFTRTSGGGLHSPSANAMTITAGDVLGSLLHKLGRYAEAAGHLTRRSTPEAAKAADPLIRAADSGPTPASGRASPVEAVTLRRAMERIPPVPGESTARLLEGISTSAQRLRNMDPQGSIATWRYLATAAAIACQIGSRITSVMAYRFRETGEEELAAPLLEAARRTRLIGMRWQTLAQNWRSLTGMPSNPATVPAAVDASDLLIRLGRLIYADPAWTPGPRGTTQVVPPEQLAPDAGHAARIGLAVLNSIEACNVMAAAHNAAVNDVARITLTRRGLAAPDGRRRPPAVARQFLTRYEGVLQHGKEAVIHLGNTVLELTPKGSETAAEAALIIRRANAPNSHESPAALAAQSFPSLTTQALHTLAQQAASPSSPVARPKSNSRAR</sequence>
<dbReference type="RefSeq" id="WP_103936334.1">
    <property type="nucleotide sequence ID" value="NZ_FNVO01000002.1"/>
</dbReference>
<dbReference type="AlphaFoldDB" id="A0A1H5UVK3"/>
<reference evidence="3" key="1">
    <citation type="submission" date="2016-10" db="EMBL/GenBank/DDBJ databases">
        <authorList>
            <person name="Varghese N."/>
            <person name="Submissions S."/>
        </authorList>
    </citation>
    <scope>NUCLEOTIDE SEQUENCE [LARGE SCALE GENOMIC DNA]</scope>
    <source>
        <strain evidence="3">DSM 43163</strain>
    </source>
</reference>
<gene>
    <name evidence="2" type="ORF">SAMN04489712_10212</name>
</gene>
<protein>
    <submittedName>
        <fullName evidence="2">Uncharacterized protein</fullName>
    </submittedName>
</protein>
<accession>A0A1H5UVK3</accession>
<dbReference type="OrthoDB" id="3453713at2"/>
<feature type="compositionally biased region" description="Low complexity" evidence="1">
    <location>
        <begin position="481"/>
        <end position="493"/>
    </location>
</feature>